<evidence type="ECO:0000313" key="4">
    <source>
        <dbReference type="EMBL" id="MXY92800.1"/>
    </source>
</evidence>
<reference evidence="4" key="1">
    <citation type="submission" date="2019-09" db="EMBL/GenBank/DDBJ databases">
        <title>Characterisation of the sponge microbiome using genome-centric metagenomics.</title>
        <authorList>
            <person name="Engelberts J.P."/>
            <person name="Robbins S.J."/>
            <person name="De Goeij J.M."/>
            <person name="Aranda M."/>
            <person name="Bell S.C."/>
            <person name="Webster N.S."/>
        </authorList>
    </citation>
    <scope>NUCLEOTIDE SEQUENCE</scope>
    <source>
        <strain evidence="4">SB0664_bin_27</strain>
    </source>
</reference>
<organism evidence="4">
    <name type="scientific">Caldilineaceae bacterium SB0664_bin_27</name>
    <dbReference type="NCBI Taxonomy" id="2605260"/>
    <lineage>
        <taxon>Bacteria</taxon>
        <taxon>Bacillati</taxon>
        <taxon>Chloroflexota</taxon>
        <taxon>Caldilineae</taxon>
        <taxon>Caldilineales</taxon>
        <taxon>Caldilineaceae</taxon>
    </lineage>
</organism>
<evidence type="ECO:0000256" key="1">
    <source>
        <dbReference type="ARBA" id="ARBA00022505"/>
    </source>
</evidence>
<dbReference type="InterPro" id="IPR037165">
    <property type="entry name" value="AldOxase/xan_DH_Mopterin-bd_sf"/>
</dbReference>
<keyword evidence="1" id="KW-0500">Molybdenum</keyword>
<gene>
    <name evidence="4" type="ORF">F4Y42_05050</name>
</gene>
<dbReference type="InterPro" id="IPR036856">
    <property type="entry name" value="Ald_Oxase/Xan_DH_a/b_sf"/>
</dbReference>
<dbReference type="GO" id="GO:0005506">
    <property type="term" value="F:iron ion binding"/>
    <property type="evidence" value="ECO:0007669"/>
    <property type="project" value="InterPro"/>
</dbReference>
<dbReference type="Pfam" id="PF01315">
    <property type="entry name" value="Ald_Xan_dh_C"/>
    <property type="match status" value="1"/>
</dbReference>
<dbReference type="Gene3D" id="3.30.365.10">
    <property type="entry name" value="Aldehyde oxidase/xanthine dehydrogenase, molybdopterin binding domain"/>
    <property type="match status" value="4"/>
</dbReference>
<dbReference type="PANTHER" id="PTHR11908">
    <property type="entry name" value="XANTHINE DEHYDROGENASE"/>
    <property type="match status" value="1"/>
</dbReference>
<dbReference type="AlphaFoldDB" id="A0A6B0YPC9"/>
<protein>
    <submittedName>
        <fullName evidence="4">Molybdopterin-dependent oxidoreductase</fullName>
    </submittedName>
</protein>
<dbReference type="Pfam" id="PF02738">
    <property type="entry name" value="MoCoBD_1"/>
    <property type="match status" value="1"/>
</dbReference>
<dbReference type="SUPFAM" id="SSF54665">
    <property type="entry name" value="CO dehydrogenase molybdoprotein N-domain-like"/>
    <property type="match status" value="1"/>
</dbReference>
<dbReference type="SMART" id="SM01008">
    <property type="entry name" value="Ald_Xan_dh_C"/>
    <property type="match status" value="1"/>
</dbReference>
<name>A0A6B0YPC9_9CHLR</name>
<comment type="caution">
    <text evidence="4">The sequence shown here is derived from an EMBL/GenBank/DDBJ whole genome shotgun (WGS) entry which is preliminary data.</text>
</comment>
<dbReference type="EMBL" id="VXRG01000042">
    <property type="protein sequence ID" value="MXY92800.1"/>
    <property type="molecule type" value="Genomic_DNA"/>
</dbReference>
<dbReference type="InterPro" id="IPR000674">
    <property type="entry name" value="Ald_Oxase/Xan_DH_a/b"/>
</dbReference>
<dbReference type="InterPro" id="IPR046867">
    <property type="entry name" value="AldOxase/xan_DH_MoCoBD2"/>
</dbReference>
<dbReference type="Pfam" id="PF20256">
    <property type="entry name" value="MoCoBD_2"/>
    <property type="match status" value="1"/>
</dbReference>
<accession>A0A6B0YPC9</accession>
<keyword evidence="2" id="KW-0560">Oxidoreductase</keyword>
<dbReference type="Gene3D" id="3.90.1170.50">
    <property type="entry name" value="Aldehyde oxidase/xanthine dehydrogenase, a/b hammerhead"/>
    <property type="match status" value="1"/>
</dbReference>
<proteinExistence type="predicted"/>
<evidence type="ECO:0000259" key="3">
    <source>
        <dbReference type="SMART" id="SM01008"/>
    </source>
</evidence>
<dbReference type="SUPFAM" id="SSF56003">
    <property type="entry name" value="Molybdenum cofactor-binding domain"/>
    <property type="match status" value="1"/>
</dbReference>
<dbReference type="PANTHER" id="PTHR11908:SF132">
    <property type="entry name" value="ALDEHYDE OXIDASE 1-RELATED"/>
    <property type="match status" value="1"/>
</dbReference>
<dbReference type="InterPro" id="IPR008274">
    <property type="entry name" value="AldOxase/xan_DH_MoCoBD1"/>
</dbReference>
<dbReference type="GO" id="GO:0016491">
    <property type="term" value="F:oxidoreductase activity"/>
    <property type="evidence" value="ECO:0007669"/>
    <property type="project" value="UniProtKB-KW"/>
</dbReference>
<sequence length="786" mass="83657">MAGESNGAGVFGSSIRRREDPELITGQAKYTDDLQLPNTAHCTILRSDYAHAKINSIDASAAEALDGVIAVYTAADIADSGVPGGIPVGWLLPDMVIPEHFMLAKDTTRYVGDGVAIVVAEDQYTAHDALELIYVDYDPRDGIADPKKATEDGAPLVHDEAPNNIAFDWEIGDKEMTDAAFANAAHVASLDIVNNRLIPNAMEPRSALADYNSITGELVLYMTTQNPHIHRLLMSLASLGLPEHKIRVIAPEVGGGFGSKIHHYADEAIAAWASMQLGRPVKWTATRTETYLTDAHGRDHVTHAEMAIDANGKFIGLRVDTYAAMGAYLSTFAPAVPTYLYGTLMSGEYDLPAIYCHVYGVFTHTVPVDAYRGAGRPEATFVVERLVDEAARVTGLDPAEIRRRNFVPPDNFPFQTQVALAYDSGNYEGALDKALEAIGYDDFRNEQAAAREQGKYLGIGLSTYIEACGLAPSAVVGSLGAQAGQWESAVVRVHATGKVTVYSGCSGHGQGHETTYAQIVASALGVPYEDIDVIEGDSGVMPHGWGTYGSRSAATGGSAIASAAEKVVNKAKTIAAHLLEAAEEDLEFEDGNFFVKGSPDQAQSLPDVALQAYLAHNLPKGIEPALEATSFYDPENFVYPFGTHIAVVEVCANTGHVELTRYLAVDDVGNVINPMIVDGQVHGGIAQGVGQSLYETAVYDEGANLLSGTMLDYAVPKAHFLPSFETDRTVTPCPHNPLGVKGVGEAGTIASPAAVVNAVVDALSPFGVAHIDMPVTSEKVWNAINN</sequence>
<evidence type="ECO:0000256" key="2">
    <source>
        <dbReference type="ARBA" id="ARBA00023002"/>
    </source>
</evidence>
<dbReference type="InterPro" id="IPR016208">
    <property type="entry name" value="Ald_Oxase/xanthine_DH-like"/>
</dbReference>
<feature type="domain" description="Aldehyde oxidase/xanthine dehydrogenase a/b hammerhead" evidence="3">
    <location>
        <begin position="25"/>
        <end position="141"/>
    </location>
</feature>